<dbReference type="Proteomes" id="UP000293360">
    <property type="component" value="Unassembled WGS sequence"/>
</dbReference>
<name>A0A4Q4T8I8_9PEZI</name>
<sequence>METVLVVGATGNIGVSAVKATLRSKRRVLAIVRNQDSADKLVKHIGSSEGITFVEANILSDSGVRGVVDQVRAGKLPSFQHVYSCVGGEYTTTPLKDITTSQLRHNMNASFESNFFAYRDTIGYLLEQNYPASTWTSCTGSQGDIATHPVPAMTQGALFSMATAACRENTATNVRFNEVYLAFRVEVDEVAAQNGTTSASDFASVYEEILARPEIRSSRVRVDSRGDLKNLKTAFRRHGQLDDLPGSNLRGWASGLYDTIWVRVMNNRAKATFRITLILKTITWRRAEAEATQSTPPPTPV</sequence>
<evidence type="ECO:0000313" key="4">
    <source>
        <dbReference type="Proteomes" id="UP000293360"/>
    </source>
</evidence>
<comment type="similarity">
    <text evidence="1">Belongs to the short-chain dehydrogenases/reductases (SDR) family.</text>
</comment>
<evidence type="ECO:0000256" key="2">
    <source>
        <dbReference type="ARBA" id="ARBA00023002"/>
    </source>
</evidence>
<evidence type="ECO:0000313" key="3">
    <source>
        <dbReference type="EMBL" id="RYP01438.1"/>
    </source>
</evidence>
<keyword evidence="2" id="KW-0560">Oxidoreductase</keyword>
<reference evidence="3 4" key="1">
    <citation type="submission" date="2018-06" db="EMBL/GenBank/DDBJ databases">
        <title>Complete Genomes of Monosporascus.</title>
        <authorList>
            <person name="Robinson A.J."/>
            <person name="Natvig D.O."/>
        </authorList>
    </citation>
    <scope>NUCLEOTIDE SEQUENCE [LARGE SCALE GENOMIC DNA]</scope>
    <source>
        <strain evidence="3 4">CBS 110550</strain>
    </source>
</reference>
<organism evidence="3 4">
    <name type="scientific">Monosporascus ibericus</name>
    <dbReference type="NCBI Taxonomy" id="155417"/>
    <lineage>
        <taxon>Eukaryota</taxon>
        <taxon>Fungi</taxon>
        <taxon>Dikarya</taxon>
        <taxon>Ascomycota</taxon>
        <taxon>Pezizomycotina</taxon>
        <taxon>Sordariomycetes</taxon>
        <taxon>Xylariomycetidae</taxon>
        <taxon>Xylariales</taxon>
        <taxon>Xylariales incertae sedis</taxon>
        <taxon>Monosporascus</taxon>
    </lineage>
</organism>
<dbReference type="PANTHER" id="PTHR43669">
    <property type="entry name" value="5-KETO-D-GLUCONATE 5-REDUCTASE"/>
    <property type="match status" value="1"/>
</dbReference>
<gene>
    <name evidence="3" type="ORF">DL764_006208</name>
</gene>
<keyword evidence="4" id="KW-1185">Reference proteome</keyword>
<evidence type="ECO:0000256" key="1">
    <source>
        <dbReference type="ARBA" id="ARBA00006484"/>
    </source>
</evidence>
<accession>A0A4Q4T8I8</accession>
<dbReference type="SUPFAM" id="SSF51735">
    <property type="entry name" value="NAD(P)-binding Rossmann-fold domains"/>
    <property type="match status" value="1"/>
</dbReference>
<protein>
    <recommendedName>
        <fullName evidence="5">NmrA-like domain-containing protein</fullName>
    </recommendedName>
</protein>
<evidence type="ECO:0008006" key="5">
    <source>
        <dbReference type="Google" id="ProtNLM"/>
    </source>
</evidence>
<dbReference type="OrthoDB" id="10254221at2759"/>
<dbReference type="AlphaFoldDB" id="A0A4Q4T8I8"/>
<dbReference type="Gene3D" id="3.40.50.720">
    <property type="entry name" value="NAD(P)-binding Rossmann-like Domain"/>
    <property type="match status" value="1"/>
</dbReference>
<dbReference type="PANTHER" id="PTHR43669:SF3">
    <property type="entry name" value="ALCOHOL DEHYDROGENASE, PUTATIVE (AFU_ORTHOLOGUE AFUA_3G03445)-RELATED"/>
    <property type="match status" value="1"/>
</dbReference>
<comment type="caution">
    <text evidence="3">The sequence shown here is derived from an EMBL/GenBank/DDBJ whole genome shotgun (WGS) entry which is preliminary data.</text>
</comment>
<dbReference type="GO" id="GO:0016491">
    <property type="term" value="F:oxidoreductase activity"/>
    <property type="evidence" value="ECO:0007669"/>
    <property type="project" value="UniProtKB-KW"/>
</dbReference>
<proteinExistence type="inferred from homology"/>
<dbReference type="InterPro" id="IPR036291">
    <property type="entry name" value="NAD(P)-bd_dom_sf"/>
</dbReference>
<dbReference type="Pfam" id="PF00106">
    <property type="entry name" value="adh_short"/>
    <property type="match status" value="1"/>
</dbReference>
<dbReference type="STRING" id="155417.A0A4Q4T8I8"/>
<dbReference type="EMBL" id="QJNU01000359">
    <property type="protein sequence ID" value="RYP01438.1"/>
    <property type="molecule type" value="Genomic_DNA"/>
</dbReference>
<dbReference type="InterPro" id="IPR002347">
    <property type="entry name" value="SDR_fam"/>
</dbReference>